<keyword evidence="6" id="KW-1185">Reference proteome</keyword>
<dbReference type="GO" id="GO:0005524">
    <property type="term" value="F:ATP binding"/>
    <property type="evidence" value="ECO:0007669"/>
    <property type="project" value="UniProtKB-KW"/>
</dbReference>
<evidence type="ECO:0000313" key="5">
    <source>
        <dbReference type="EMBL" id="EDR02225.1"/>
    </source>
</evidence>
<dbReference type="AlphaFoldDB" id="B0DT69"/>
<keyword evidence="2" id="KW-0067">ATP-binding</keyword>
<dbReference type="GO" id="GO:0004674">
    <property type="term" value="F:protein serine/threonine kinase activity"/>
    <property type="evidence" value="ECO:0007669"/>
    <property type="project" value="TreeGrafter"/>
</dbReference>
<evidence type="ECO:0000259" key="4">
    <source>
        <dbReference type="PROSITE" id="PS50011"/>
    </source>
</evidence>
<dbReference type="PANTHER" id="PTHR44329">
    <property type="entry name" value="SERINE/THREONINE-PROTEIN KINASE TNNI3K-RELATED"/>
    <property type="match status" value="1"/>
</dbReference>
<dbReference type="Gene3D" id="1.10.510.10">
    <property type="entry name" value="Transferase(Phosphotransferase) domain 1"/>
    <property type="match status" value="1"/>
</dbReference>
<dbReference type="InterPro" id="IPR000719">
    <property type="entry name" value="Prot_kinase_dom"/>
</dbReference>
<dbReference type="InterPro" id="IPR051681">
    <property type="entry name" value="Ser/Thr_Kinases-Pseudokinases"/>
</dbReference>
<dbReference type="InParanoid" id="B0DT69"/>
<proteinExistence type="predicted"/>
<dbReference type="PANTHER" id="PTHR44329:SF298">
    <property type="entry name" value="MIXED LINEAGE KINASE DOMAIN-LIKE PROTEIN"/>
    <property type="match status" value="1"/>
</dbReference>
<dbReference type="OrthoDB" id="6718656at2759"/>
<dbReference type="EMBL" id="DS547132">
    <property type="protein sequence ID" value="EDR02225.1"/>
    <property type="molecule type" value="Genomic_DNA"/>
</dbReference>
<dbReference type="SUPFAM" id="SSF56112">
    <property type="entry name" value="Protein kinase-like (PK-like)"/>
    <property type="match status" value="1"/>
</dbReference>
<accession>B0DT69</accession>
<protein>
    <submittedName>
        <fullName evidence="5">Predicted protein</fullName>
    </submittedName>
</protein>
<dbReference type="InterPro" id="IPR011009">
    <property type="entry name" value="Kinase-like_dom_sf"/>
</dbReference>
<dbReference type="RefSeq" id="XP_001887170.1">
    <property type="nucleotide sequence ID" value="XM_001887135.1"/>
</dbReference>
<dbReference type="HOGENOM" id="CLU_1540322_0_0_1"/>
<feature type="domain" description="Protein kinase" evidence="4">
    <location>
        <begin position="30"/>
        <end position="174"/>
    </location>
</feature>
<organism evidence="6">
    <name type="scientific">Laccaria bicolor (strain S238N-H82 / ATCC MYA-4686)</name>
    <name type="common">Bicoloured deceiver</name>
    <name type="synonym">Laccaria laccata var. bicolor</name>
    <dbReference type="NCBI Taxonomy" id="486041"/>
    <lineage>
        <taxon>Eukaryota</taxon>
        <taxon>Fungi</taxon>
        <taxon>Dikarya</taxon>
        <taxon>Basidiomycota</taxon>
        <taxon>Agaricomycotina</taxon>
        <taxon>Agaricomycetes</taxon>
        <taxon>Agaricomycetidae</taxon>
        <taxon>Agaricales</taxon>
        <taxon>Agaricineae</taxon>
        <taxon>Hydnangiaceae</taxon>
        <taxon>Laccaria</taxon>
    </lineage>
</organism>
<evidence type="ECO:0000256" key="1">
    <source>
        <dbReference type="ARBA" id="ARBA00022741"/>
    </source>
</evidence>
<reference evidence="5 6" key="1">
    <citation type="journal article" date="2008" name="Nature">
        <title>The genome of Laccaria bicolor provides insights into mycorrhizal symbiosis.</title>
        <authorList>
            <person name="Martin F."/>
            <person name="Aerts A."/>
            <person name="Ahren D."/>
            <person name="Brun A."/>
            <person name="Danchin E.G.J."/>
            <person name="Duchaussoy F."/>
            <person name="Gibon J."/>
            <person name="Kohler A."/>
            <person name="Lindquist E."/>
            <person name="Pereda V."/>
            <person name="Salamov A."/>
            <person name="Shapiro H.J."/>
            <person name="Wuyts J."/>
            <person name="Blaudez D."/>
            <person name="Buee M."/>
            <person name="Brokstein P."/>
            <person name="Canbaeck B."/>
            <person name="Cohen D."/>
            <person name="Courty P.E."/>
            <person name="Coutinho P.M."/>
            <person name="Delaruelle C."/>
            <person name="Detter J.C."/>
            <person name="Deveau A."/>
            <person name="DiFazio S."/>
            <person name="Duplessis S."/>
            <person name="Fraissinet-Tachet L."/>
            <person name="Lucic E."/>
            <person name="Frey-Klett P."/>
            <person name="Fourrey C."/>
            <person name="Feussner I."/>
            <person name="Gay G."/>
            <person name="Grimwood J."/>
            <person name="Hoegger P.J."/>
            <person name="Jain P."/>
            <person name="Kilaru S."/>
            <person name="Labbe J."/>
            <person name="Lin Y.C."/>
            <person name="Legue V."/>
            <person name="Le Tacon F."/>
            <person name="Marmeisse R."/>
            <person name="Melayah D."/>
            <person name="Montanini B."/>
            <person name="Muratet M."/>
            <person name="Nehls U."/>
            <person name="Niculita-Hirzel H."/>
            <person name="Oudot-Le Secq M.P."/>
            <person name="Peter M."/>
            <person name="Quesneville H."/>
            <person name="Rajashekar B."/>
            <person name="Reich M."/>
            <person name="Rouhier N."/>
            <person name="Schmutz J."/>
            <person name="Yin T."/>
            <person name="Chalot M."/>
            <person name="Henrissat B."/>
            <person name="Kuees U."/>
            <person name="Lucas S."/>
            <person name="Van de Peer Y."/>
            <person name="Podila G.K."/>
            <person name="Polle A."/>
            <person name="Pukkila P.J."/>
            <person name="Richardson P.M."/>
            <person name="Rouze P."/>
            <person name="Sanders I.R."/>
            <person name="Stajich J.E."/>
            <person name="Tunlid A."/>
            <person name="Tuskan G."/>
            <person name="Grigoriev I.V."/>
        </authorList>
    </citation>
    <scope>NUCLEOTIDE SEQUENCE [LARGE SCALE GENOMIC DNA]</scope>
    <source>
        <strain evidence="6">S238N-H82 / ATCC MYA-4686</strain>
    </source>
</reference>
<dbReference type="Proteomes" id="UP000001194">
    <property type="component" value="Unassembled WGS sequence"/>
</dbReference>
<name>B0DT69_LACBS</name>
<dbReference type="KEGG" id="lbc:LACBIDRAFT_309851"/>
<dbReference type="PROSITE" id="PS50011">
    <property type="entry name" value="PROTEIN_KINASE_DOM"/>
    <property type="match status" value="1"/>
</dbReference>
<evidence type="ECO:0000256" key="2">
    <source>
        <dbReference type="ARBA" id="ARBA00022840"/>
    </source>
</evidence>
<gene>
    <name evidence="5" type="ORF">LACBIDRAFT_309851</name>
</gene>
<evidence type="ECO:0000256" key="3">
    <source>
        <dbReference type="SAM" id="MobiDB-lite"/>
    </source>
</evidence>
<dbReference type="InterPro" id="IPR001245">
    <property type="entry name" value="Ser-Thr/Tyr_kinase_cat_dom"/>
</dbReference>
<dbReference type="Pfam" id="PF07714">
    <property type="entry name" value="PK_Tyr_Ser-Thr"/>
    <property type="match status" value="1"/>
</dbReference>
<dbReference type="GeneID" id="6082778"/>
<sequence length="174" mass="19005">MSTKVLQEIVTKTLVVKGSVILTDLSDEVVKGDAAVAHGTFSDVLKGTWNDPIERRPRSVSRHQGPASSHGTKRSREAHQATSSRGYCLASLCHRNVSQLFGIVRLSQSIGMVSPWCEHGTLCNYLEHFPSVNRSRLLAQVASVIAYLHTFRPTIVHGDLKGVRPLPSSSPAPR</sequence>
<feature type="region of interest" description="Disordered" evidence="3">
    <location>
        <begin position="52"/>
        <end position="80"/>
    </location>
</feature>
<keyword evidence="1" id="KW-0547">Nucleotide-binding</keyword>
<evidence type="ECO:0000313" key="6">
    <source>
        <dbReference type="Proteomes" id="UP000001194"/>
    </source>
</evidence>
<dbReference type="STRING" id="486041.B0DT69"/>